<evidence type="ECO:0000256" key="7">
    <source>
        <dbReference type="ARBA" id="ARBA00022782"/>
    </source>
</evidence>
<dbReference type="AlphaFoldDB" id="A0AAP0P029"/>
<comment type="subcellular location">
    <subcellularLocation>
        <location evidence="1 9">Secreted</location>
    </subcellularLocation>
</comment>
<dbReference type="Proteomes" id="UP001417504">
    <property type="component" value="Unassembled WGS sequence"/>
</dbReference>
<comment type="PTM">
    <text evidence="9">Sulfation is important for activity and for the binding to a putative membrane receptor.</text>
</comment>
<dbReference type="GO" id="GO:0005576">
    <property type="term" value="C:extracellular region"/>
    <property type="evidence" value="ECO:0007669"/>
    <property type="project" value="UniProtKB-SubCell"/>
</dbReference>
<proteinExistence type="inferred from homology"/>
<comment type="function">
    <text evidence="9">Promotes plant cell differentiation, organogenesis and somatic embryogenesis as well as cell proliferation.</text>
</comment>
<keyword evidence="7 9" id="KW-0221">Differentiation</keyword>
<evidence type="ECO:0000256" key="1">
    <source>
        <dbReference type="ARBA" id="ARBA00004613"/>
    </source>
</evidence>
<evidence type="ECO:0000256" key="2">
    <source>
        <dbReference type="ARBA" id="ARBA00010781"/>
    </source>
</evidence>
<gene>
    <name evidence="10" type="ORF">Sjap_013572</name>
</gene>
<dbReference type="PANTHER" id="PTHR33285:SF33">
    <property type="entry name" value="PHYTOSULFOKINE"/>
    <property type="match status" value="1"/>
</dbReference>
<dbReference type="EMBL" id="JBBNAE010000005">
    <property type="protein sequence ID" value="KAK9123970.1"/>
    <property type="molecule type" value="Genomic_DNA"/>
</dbReference>
<evidence type="ECO:0000256" key="5">
    <source>
        <dbReference type="ARBA" id="ARBA00022641"/>
    </source>
</evidence>
<evidence type="ECO:0000256" key="3">
    <source>
        <dbReference type="ARBA" id="ARBA00022473"/>
    </source>
</evidence>
<dbReference type="PROSITE" id="PS51257">
    <property type="entry name" value="PROKAR_LIPOPROTEIN"/>
    <property type="match status" value="1"/>
</dbReference>
<dbReference type="GO" id="GO:0008283">
    <property type="term" value="P:cell population proliferation"/>
    <property type="evidence" value="ECO:0007669"/>
    <property type="project" value="UniProtKB-UniRule"/>
</dbReference>
<evidence type="ECO:0000313" key="10">
    <source>
        <dbReference type="EMBL" id="KAK9123970.1"/>
    </source>
</evidence>
<comment type="caution">
    <text evidence="10">The sequence shown here is derived from an EMBL/GenBank/DDBJ whole genome shotgun (WGS) entry which is preliminary data.</text>
</comment>
<evidence type="ECO:0000313" key="11">
    <source>
        <dbReference type="Proteomes" id="UP001417504"/>
    </source>
</evidence>
<keyword evidence="5 9" id="KW-0765">Sulfation</keyword>
<keyword evidence="3 9" id="KW-0217">Developmental protein</keyword>
<organism evidence="10 11">
    <name type="scientific">Stephania japonica</name>
    <dbReference type="NCBI Taxonomy" id="461633"/>
    <lineage>
        <taxon>Eukaryota</taxon>
        <taxon>Viridiplantae</taxon>
        <taxon>Streptophyta</taxon>
        <taxon>Embryophyta</taxon>
        <taxon>Tracheophyta</taxon>
        <taxon>Spermatophyta</taxon>
        <taxon>Magnoliopsida</taxon>
        <taxon>Ranunculales</taxon>
        <taxon>Menispermaceae</taxon>
        <taxon>Menispermoideae</taxon>
        <taxon>Cissampelideae</taxon>
        <taxon>Stephania</taxon>
    </lineage>
</organism>
<feature type="signal peptide" evidence="9">
    <location>
        <begin position="1"/>
        <end position="30"/>
    </location>
</feature>
<dbReference type="GO" id="GO:0008083">
    <property type="term" value="F:growth factor activity"/>
    <property type="evidence" value="ECO:0007669"/>
    <property type="project" value="UniProtKB-UniRule"/>
</dbReference>
<accession>A0AAP0P029</accession>
<evidence type="ECO:0000256" key="4">
    <source>
        <dbReference type="ARBA" id="ARBA00022525"/>
    </source>
</evidence>
<feature type="chain" id="PRO_5042672714" description="Phytosulfokine" evidence="9">
    <location>
        <begin position="31"/>
        <end position="87"/>
    </location>
</feature>
<reference evidence="10 11" key="1">
    <citation type="submission" date="2024-01" db="EMBL/GenBank/DDBJ databases">
        <title>Genome assemblies of Stephania.</title>
        <authorList>
            <person name="Yang L."/>
        </authorList>
    </citation>
    <scope>NUCLEOTIDE SEQUENCE [LARGE SCALE GENOMIC DNA]</scope>
    <source>
        <strain evidence="10">QJT</strain>
        <tissue evidence="10">Leaf</tissue>
    </source>
</reference>
<comment type="similarity">
    <text evidence="2 9">Belongs to the phytosulfokine family.</text>
</comment>
<evidence type="ECO:0000256" key="6">
    <source>
        <dbReference type="ARBA" id="ARBA00022729"/>
    </source>
</evidence>
<dbReference type="InterPro" id="IPR009438">
    <property type="entry name" value="Phytosulfokine"/>
</dbReference>
<dbReference type="PANTHER" id="PTHR33285">
    <property type="entry name" value="PHYTOSULFOKINES 3"/>
    <property type="match status" value="1"/>
</dbReference>
<keyword evidence="8 9" id="KW-0339">Growth factor</keyword>
<dbReference type="GO" id="GO:0030154">
    <property type="term" value="P:cell differentiation"/>
    <property type="evidence" value="ECO:0007669"/>
    <property type="project" value="UniProtKB-UniRule"/>
</dbReference>
<name>A0AAP0P029_9MAGN</name>
<comment type="PTM">
    <text evidence="9">PSK-alpha is produced by endopeptidase digestion. PSK-beta is produced from PSK-alpha by exopeptidase digestion.</text>
</comment>
<dbReference type="Pfam" id="PF06404">
    <property type="entry name" value="PSK"/>
    <property type="match status" value="1"/>
</dbReference>
<evidence type="ECO:0000256" key="9">
    <source>
        <dbReference type="RuleBase" id="RU368031"/>
    </source>
</evidence>
<protein>
    <recommendedName>
        <fullName evidence="9">Phytosulfokine</fullName>
    </recommendedName>
    <component>
        <recommendedName>
            <fullName evidence="9">Phytosulfokine-alpha</fullName>
            <shortName evidence="9">PSK-alpha</shortName>
            <shortName evidence="9">Phytosulfokine-a</shortName>
        </recommendedName>
    </component>
    <component>
        <recommendedName>
            <fullName evidence="9">Phytosulfokine-beta</fullName>
            <shortName evidence="9">PSK-beta</shortName>
            <shortName evidence="9">Phytosulfokine-b</shortName>
        </recommendedName>
    </component>
</protein>
<evidence type="ECO:0000256" key="8">
    <source>
        <dbReference type="ARBA" id="ARBA00023030"/>
    </source>
</evidence>
<sequence length="87" mass="9796">MMKPSSGSLSALLCALLLIFLLSSCSISLARFLVPKPGEWTVQIEQEKSLDLMGMEKCGVQDEECLKRRMMAEAHLDYIYTENLNKP</sequence>
<keyword evidence="6 9" id="KW-0732">Signal</keyword>
<keyword evidence="4 9" id="KW-0964">Secreted</keyword>
<keyword evidence="11" id="KW-1185">Reference proteome</keyword>